<feature type="compositionally biased region" description="Basic and acidic residues" evidence="2">
    <location>
        <begin position="1078"/>
        <end position="1128"/>
    </location>
</feature>
<dbReference type="CDD" id="cd21037">
    <property type="entry name" value="MLKL_NTD"/>
    <property type="match status" value="1"/>
</dbReference>
<dbReference type="Gene3D" id="1.10.510.10">
    <property type="entry name" value="Transferase(Phosphotransferase) domain 1"/>
    <property type="match status" value="1"/>
</dbReference>
<feature type="region of interest" description="Disordered" evidence="2">
    <location>
        <begin position="1078"/>
        <end position="1141"/>
    </location>
</feature>
<feature type="coiled-coil region" evidence="1">
    <location>
        <begin position="888"/>
        <end position="919"/>
    </location>
</feature>
<keyword evidence="5" id="KW-1185">Reference proteome</keyword>
<feature type="compositionally biased region" description="Polar residues" evidence="2">
    <location>
        <begin position="550"/>
        <end position="571"/>
    </location>
</feature>
<dbReference type="InterPro" id="IPR011009">
    <property type="entry name" value="Kinase-like_dom_sf"/>
</dbReference>
<evidence type="ECO:0000256" key="2">
    <source>
        <dbReference type="SAM" id="MobiDB-lite"/>
    </source>
</evidence>
<dbReference type="PROSITE" id="PS00108">
    <property type="entry name" value="PROTEIN_KINASE_ST"/>
    <property type="match status" value="1"/>
</dbReference>
<dbReference type="PROSITE" id="PS50011">
    <property type="entry name" value="PROTEIN_KINASE_DOM"/>
    <property type="match status" value="1"/>
</dbReference>
<dbReference type="GO" id="GO:0004674">
    <property type="term" value="F:protein serine/threonine kinase activity"/>
    <property type="evidence" value="ECO:0007669"/>
    <property type="project" value="TreeGrafter"/>
</dbReference>
<organism evidence="4 5">
    <name type="scientific">Rhizoclosmatium globosum</name>
    <dbReference type="NCBI Taxonomy" id="329046"/>
    <lineage>
        <taxon>Eukaryota</taxon>
        <taxon>Fungi</taxon>
        <taxon>Fungi incertae sedis</taxon>
        <taxon>Chytridiomycota</taxon>
        <taxon>Chytridiomycota incertae sedis</taxon>
        <taxon>Chytridiomycetes</taxon>
        <taxon>Chytridiales</taxon>
        <taxon>Chytriomycetaceae</taxon>
        <taxon>Rhizoclosmatium</taxon>
    </lineage>
</organism>
<feature type="region of interest" description="Disordered" evidence="2">
    <location>
        <begin position="548"/>
        <end position="582"/>
    </location>
</feature>
<feature type="compositionally biased region" description="Low complexity" evidence="2">
    <location>
        <begin position="1159"/>
        <end position="1174"/>
    </location>
</feature>
<feature type="compositionally biased region" description="Low complexity" evidence="2">
    <location>
        <begin position="1199"/>
        <end position="1219"/>
    </location>
</feature>
<feature type="compositionally biased region" description="Basic and acidic residues" evidence="2">
    <location>
        <begin position="741"/>
        <end position="750"/>
    </location>
</feature>
<proteinExistence type="predicted"/>
<dbReference type="InterPro" id="IPR059179">
    <property type="entry name" value="MLKL-like_MCAfunc"/>
</dbReference>
<feature type="compositionally biased region" description="Basic residues" evidence="2">
    <location>
        <begin position="724"/>
        <end position="738"/>
    </location>
</feature>
<reference evidence="4 5" key="1">
    <citation type="submission" date="2016-07" db="EMBL/GenBank/DDBJ databases">
        <title>Pervasive Adenine N6-methylation of Active Genes in Fungi.</title>
        <authorList>
            <consortium name="DOE Joint Genome Institute"/>
            <person name="Mondo S.J."/>
            <person name="Dannebaum R.O."/>
            <person name="Kuo R.C."/>
            <person name="Labutti K."/>
            <person name="Haridas S."/>
            <person name="Kuo A."/>
            <person name="Salamov A."/>
            <person name="Ahrendt S.R."/>
            <person name="Lipzen A."/>
            <person name="Sullivan W."/>
            <person name="Andreopoulos W.B."/>
            <person name="Clum A."/>
            <person name="Lindquist E."/>
            <person name="Daum C."/>
            <person name="Ramamoorthy G.K."/>
            <person name="Gryganskyi A."/>
            <person name="Culley D."/>
            <person name="Magnuson J.K."/>
            <person name="James T.Y."/>
            <person name="O'Malley M.A."/>
            <person name="Stajich J.E."/>
            <person name="Spatafora J.W."/>
            <person name="Visel A."/>
            <person name="Grigoriev I.V."/>
        </authorList>
    </citation>
    <scope>NUCLEOTIDE SEQUENCE [LARGE SCALE GENOMIC DNA]</scope>
    <source>
        <strain evidence="4 5">JEL800</strain>
    </source>
</reference>
<feature type="region of interest" description="Disordered" evidence="2">
    <location>
        <begin position="244"/>
        <end position="285"/>
    </location>
</feature>
<evidence type="ECO:0000313" key="5">
    <source>
        <dbReference type="Proteomes" id="UP000193642"/>
    </source>
</evidence>
<dbReference type="OrthoDB" id="346907at2759"/>
<evidence type="ECO:0000256" key="1">
    <source>
        <dbReference type="SAM" id="Coils"/>
    </source>
</evidence>
<accession>A0A1Y2CHH3</accession>
<feature type="compositionally biased region" description="Basic and acidic residues" evidence="2">
    <location>
        <begin position="770"/>
        <end position="783"/>
    </location>
</feature>
<dbReference type="Pfam" id="PF00069">
    <property type="entry name" value="Pkinase"/>
    <property type="match status" value="1"/>
</dbReference>
<name>A0A1Y2CHH3_9FUNG</name>
<feature type="domain" description="Protein kinase" evidence="3">
    <location>
        <begin position="295"/>
        <end position="542"/>
    </location>
</feature>
<dbReference type="InterPro" id="IPR008271">
    <property type="entry name" value="Ser/Thr_kinase_AS"/>
</dbReference>
<dbReference type="InterPro" id="IPR000719">
    <property type="entry name" value="Prot_kinase_dom"/>
</dbReference>
<dbReference type="SUPFAM" id="SSF56112">
    <property type="entry name" value="Protein kinase-like (PK-like)"/>
    <property type="match status" value="1"/>
</dbReference>
<feature type="region of interest" description="Disordered" evidence="2">
    <location>
        <begin position="724"/>
        <end position="785"/>
    </location>
</feature>
<dbReference type="Proteomes" id="UP000193642">
    <property type="component" value="Unassembled WGS sequence"/>
</dbReference>
<dbReference type="InterPro" id="IPR051681">
    <property type="entry name" value="Ser/Thr_Kinases-Pseudokinases"/>
</dbReference>
<dbReference type="STRING" id="329046.A0A1Y2CHH3"/>
<dbReference type="GO" id="GO:0007166">
    <property type="term" value="P:cell surface receptor signaling pathway"/>
    <property type="evidence" value="ECO:0007669"/>
    <property type="project" value="InterPro"/>
</dbReference>
<dbReference type="Gene3D" id="1.20.930.20">
    <property type="entry name" value="Adaptor protein Cbl, N-terminal domain"/>
    <property type="match status" value="1"/>
</dbReference>
<comment type="caution">
    <text evidence="4">The sequence shown here is derived from an EMBL/GenBank/DDBJ whole genome shotgun (WGS) entry which is preliminary data.</text>
</comment>
<sequence length="1233" mass="136487">MDTDSQYQTVEVSLSSFFKLILSSILGLVPHLILHTVSSGSTPPIVDSSIFPAPTPTTTNSKEQLHPQPPAYTNPLTLPSLSLQPVPTLSHISHLLHSTASSLSLVSHNKAALRRLVTHTSVLDKVPDAIQRALDTLLELVKVLDAFVKKQGTTKFMNSFVNREGISAKITQYNHELSMIAQDLTVAIQIENDSWAREDSEDRKFDAEQLEMTLQHLVDNDYKILNALELKQLTISSHRPFKKTLQNTLTDPRKEPRTNLPRTRINLPPRLGSHHPNLSTKPTPPPPWVLTSWEIEIHDPISRGGFGEVLKATWLGHTLVAVKRLHMRLETQRLRDDFMREVKTWFPLRHPNILPLLGACASAERPFMVSPFMARGHALQYLEGVGRRDVEVKGCKVLYEVSLGMQYLHARGVVHGDLKAVNVLFSSTRTGTGAGSPAFGGTLRWMSPERLQGAKLSPPVDVYAFSMTAYEILSEGDVPFTETPDALLYQQVVNNGLRPSMPNCEAFPTVSTHLWRLMGNCWSPDPLGRPSFSGVSVSMKTILREATAGAQKSLSEGTSQAMKRTEAVSSGETGGDSGVTSISGETGAASYSDFFRGPVQNQGAIVRPEVKAAAEQAALEAAKAAFNAGARYNRVQVAAFAAAQAAAEAALSERAEIVGANVVETAYLAAQKAADTVALVTPTAARDVPLPVKTGSVPPLPPAMPPMPPAPFAPIQERPAFYHHHFHRGGGRGPRRGRSGGYDRRRRESKDTEEEEECSSDSVSSASSARSERKPSTKKELKKGVILLQSSSESTKRASTEEVEELQFEPGTWGAFVYNMLPILPKEMKNDIKSKMHEFAVQLHQEDVKLEGEGVFIDFIQDIKKAGAKAKPPPPDWKPSPPKTEGIRIELTSEKGKIQEDLEEAAKDIQNAVKEVEKTFGFKFSVGAKKPKQEGAEDEAPSRLMEVDDNTEDQLEKFRLQEEAVRAKQAEVQSMEKLLHQQRQIYERQRQLQEQKIRLKEQEIDLAAMEEELMGAKSTASTPDVRAKLQEEIETLHRLEEVYRENERRVRDQKNELKNQLKEQEKLSREYSRVLADRQREAARQQKDAINQRKETARQQKELLKQRRELSKHRKEIEKEVVSKKKSEAANLKAEQGPNQQAGFFEGMLGWLGGGRQSGSGSSASRSSTSDSRLQVIDDKAPPVPAKELPAIPSNPVDTMSGSTVVPSVTMSPSSLPSSANSDPTKPFKIRFF</sequence>
<dbReference type="InterPro" id="IPR036537">
    <property type="entry name" value="Adaptor_Cbl_N_dom_sf"/>
</dbReference>
<protein>
    <recommendedName>
        <fullName evidence="3">Protein kinase domain-containing protein</fullName>
    </recommendedName>
</protein>
<dbReference type="EMBL" id="MCGO01000016">
    <property type="protein sequence ID" value="ORY46490.1"/>
    <property type="molecule type" value="Genomic_DNA"/>
</dbReference>
<dbReference type="AlphaFoldDB" id="A0A1Y2CHH3"/>
<feature type="compositionally biased region" description="Low complexity" evidence="2">
    <location>
        <begin position="760"/>
        <end position="769"/>
    </location>
</feature>
<dbReference type="SMART" id="SM00220">
    <property type="entry name" value="S_TKc"/>
    <property type="match status" value="1"/>
</dbReference>
<dbReference type="GO" id="GO:0005524">
    <property type="term" value="F:ATP binding"/>
    <property type="evidence" value="ECO:0007669"/>
    <property type="project" value="InterPro"/>
</dbReference>
<evidence type="ECO:0000313" key="4">
    <source>
        <dbReference type="EMBL" id="ORY46490.1"/>
    </source>
</evidence>
<keyword evidence="1" id="KW-0175">Coiled coil</keyword>
<gene>
    <name evidence="4" type="ORF">BCR33DRAFT_783631</name>
</gene>
<dbReference type="PANTHER" id="PTHR44329">
    <property type="entry name" value="SERINE/THREONINE-PROTEIN KINASE TNNI3K-RELATED"/>
    <property type="match status" value="1"/>
</dbReference>
<feature type="region of interest" description="Disordered" evidence="2">
    <location>
        <begin position="1153"/>
        <end position="1233"/>
    </location>
</feature>
<evidence type="ECO:0000259" key="3">
    <source>
        <dbReference type="PROSITE" id="PS50011"/>
    </source>
</evidence>